<evidence type="ECO:0000313" key="2">
    <source>
        <dbReference type="Proteomes" id="UP000031408"/>
    </source>
</evidence>
<evidence type="ECO:0000313" key="1">
    <source>
        <dbReference type="EMBL" id="KIC95404.1"/>
    </source>
</evidence>
<reference evidence="1 2" key="1">
    <citation type="submission" date="2014-11" db="EMBL/GenBank/DDBJ databases">
        <title>Genome sequence of Flavihumibacter solisilvae 3-3.</title>
        <authorList>
            <person name="Zhou G."/>
            <person name="Li M."/>
            <person name="Wang G."/>
        </authorList>
    </citation>
    <scope>NUCLEOTIDE SEQUENCE [LARGE SCALE GENOMIC DNA]</scope>
    <source>
        <strain evidence="1 2">3-3</strain>
    </source>
</reference>
<dbReference type="InterPro" id="IPR036291">
    <property type="entry name" value="NAD(P)-bd_dom_sf"/>
</dbReference>
<dbReference type="Gene3D" id="3.40.50.720">
    <property type="entry name" value="NAD(P)-binding Rossmann-like Domain"/>
    <property type="match status" value="1"/>
</dbReference>
<dbReference type="STRING" id="1349421.OI18_05790"/>
<gene>
    <name evidence="1" type="ORF">OI18_05790</name>
</gene>
<accession>A0A0C1IY23</accession>
<protein>
    <recommendedName>
        <fullName evidence="3">Alcohol dehydrogenase-like C-terminal domain-containing protein</fullName>
    </recommendedName>
</protein>
<organism evidence="1 2">
    <name type="scientific">Flavihumibacter solisilvae</name>
    <dbReference type="NCBI Taxonomy" id="1349421"/>
    <lineage>
        <taxon>Bacteria</taxon>
        <taxon>Pseudomonadati</taxon>
        <taxon>Bacteroidota</taxon>
        <taxon>Chitinophagia</taxon>
        <taxon>Chitinophagales</taxon>
        <taxon>Chitinophagaceae</taxon>
        <taxon>Flavihumibacter</taxon>
    </lineage>
</organism>
<dbReference type="EMBL" id="JSVC01000006">
    <property type="protein sequence ID" value="KIC95404.1"/>
    <property type="molecule type" value="Genomic_DNA"/>
</dbReference>
<dbReference type="SUPFAM" id="SSF51735">
    <property type="entry name" value="NAD(P)-binding Rossmann-fold domains"/>
    <property type="match status" value="1"/>
</dbReference>
<name>A0A0C1IY23_9BACT</name>
<proteinExistence type="predicted"/>
<keyword evidence="2" id="KW-1185">Reference proteome</keyword>
<evidence type="ECO:0008006" key="3">
    <source>
        <dbReference type="Google" id="ProtNLM"/>
    </source>
</evidence>
<sequence>MKSVANYFDFILDTVSAEHDYNIYLSMLKVRGVMVCVGLPTAPAVVPPANLVFFRFVIEMATLK</sequence>
<dbReference type="Proteomes" id="UP000031408">
    <property type="component" value="Unassembled WGS sequence"/>
</dbReference>
<comment type="caution">
    <text evidence="1">The sequence shown here is derived from an EMBL/GenBank/DDBJ whole genome shotgun (WGS) entry which is preliminary data.</text>
</comment>
<dbReference type="AlphaFoldDB" id="A0A0C1IY23"/>